<evidence type="ECO:0000256" key="3">
    <source>
        <dbReference type="ARBA" id="ARBA00022737"/>
    </source>
</evidence>
<evidence type="ECO:0000256" key="1">
    <source>
        <dbReference type="ARBA" id="ARBA00009179"/>
    </source>
</evidence>
<dbReference type="SUPFAM" id="SSF50156">
    <property type="entry name" value="PDZ domain-like"/>
    <property type="match status" value="1"/>
</dbReference>
<dbReference type="RefSeq" id="WP_349141251.1">
    <property type="nucleotide sequence ID" value="NZ_JBBMFT010000013.1"/>
</dbReference>
<keyword evidence="2" id="KW-0645">Protease</keyword>
<dbReference type="Gene3D" id="2.30.42.10">
    <property type="match status" value="1"/>
</dbReference>
<evidence type="ECO:0000256" key="5">
    <source>
        <dbReference type="ARBA" id="ARBA00022825"/>
    </source>
</evidence>
<name>A0ABV1ETM0_9FIRM</name>
<evidence type="ECO:0000256" key="6">
    <source>
        <dbReference type="SAM" id="SignalP"/>
    </source>
</evidence>
<dbReference type="PROSITE" id="PS51272">
    <property type="entry name" value="SLH"/>
    <property type="match status" value="2"/>
</dbReference>
<feature type="domain" description="PDZ" evidence="7">
    <location>
        <begin position="87"/>
        <end position="133"/>
    </location>
</feature>
<dbReference type="InterPro" id="IPR001478">
    <property type="entry name" value="PDZ"/>
</dbReference>
<proteinExistence type="inferred from homology"/>
<evidence type="ECO:0000259" key="7">
    <source>
        <dbReference type="PROSITE" id="PS50106"/>
    </source>
</evidence>
<dbReference type="Gene3D" id="3.30.750.44">
    <property type="match status" value="1"/>
</dbReference>
<keyword evidence="3" id="KW-0677">Repeat</keyword>
<evidence type="ECO:0000259" key="8">
    <source>
        <dbReference type="PROSITE" id="PS51272"/>
    </source>
</evidence>
<dbReference type="InterPro" id="IPR004447">
    <property type="entry name" value="Peptidase_S41A"/>
</dbReference>
<keyword evidence="5" id="KW-0720">Serine protease</keyword>
<dbReference type="InterPro" id="IPR029045">
    <property type="entry name" value="ClpP/crotonase-like_dom_sf"/>
</dbReference>
<dbReference type="CDD" id="cd06782">
    <property type="entry name" value="cpPDZ_CPP-like"/>
    <property type="match status" value="1"/>
</dbReference>
<keyword evidence="10" id="KW-1185">Reference proteome</keyword>
<evidence type="ECO:0000313" key="10">
    <source>
        <dbReference type="Proteomes" id="UP001440599"/>
    </source>
</evidence>
<reference evidence="9 10" key="1">
    <citation type="submission" date="2024-03" db="EMBL/GenBank/DDBJ databases">
        <title>Human intestinal bacterial collection.</title>
        <authorList>
            <person name="Pauvert C."/>
            <person name="Hitch T.C.A."/>
            <person name="Clavel T."/>
        </authorList>
    </citation>
    <scope>NUCLEOTIDE SEQUENCE [LARGE SCALE GENOMIC DNA]</scope>
    <source>
        <strain evidence="9 10">CLA-AP-H34</strain>
    </source>
</reference>
<dbReference type="CDD" id="cd07560">
    <property type="entry name" value="Peptidase_S41_CPP"/>
    <property type="match status" value="1"/>
</dbReference>
<keyword evidence="4" id="KW-0378">Hydrolase</keyword>
<feature type="domain" description="SLH" evidence="8">
    <location>
        <begin position="439"/>
        <end position="498"/>
    </location>
</feature>
<dbReference type="SUPFAM" id="SSF52096">
    <property type="entry name" value="ClpP/crotonase"/>
    <property type="match status" value="1"/>
</dbReference>
<organism evidence="9 10">
    <name type="scientific">Flavonifractor hominis</name>
    <dbReference type="NCBI Taxonomy" id="3133178"/>
    <lineage>
        <taxon>Bacteria</taxon>
        <taxon>Bacillati</taxon>
        <taxon>Bacillota</taxon>
        <taxon>Clostridia</taxon>
        <taxon>Eubacteriales</taxon>
        <taxon>Oscillospiraceae</taxon>
        <taxon>Flavonifractor</taxon>
    </lineage>
</organism>
<dbReference type="Proteomes" id="UP001440599">
    <property type="component" value="Unassembled WGS sequence"/>
</dbReference>
<dbReference type="PANTHER" id="PTHR32060:SF22">
    <property type="entry name" value="CARBOXYL-TERMINAL-PROCESSING PEPTIDASE 3, CHLOROPLASTIC"/>
    <property type="match status" value="1"/>
</dbReference>
<comment type="similarity">
    <text evidence="1">Belongs to the peptidase S41A family.</text>
</comment>
<dbReference type="SMART" id="SM00228">
    <property type="entry name" value="PDZ"/>
    <property type="match status" value="1"/>
</dbReference>
<dbReference type="Pfam" id="PF13180">
    <property type="entry name" value="PDZ_2"/>
    <property type="match status" value="1"/>
</dbReference>
<dbReference type="PROSITE" id="PS50106">
    <property type="entry name" value="PDZ"/>
    <property type="match status" value="1"/>
</dbReference>
<dbReference type="SMART" id="SM00245">
    <property type="entry name" value="TSPc"/>
    <property type="match status" value="1"/>
</dbReference>
<dbReference type="InterPro" id="IPR001119">
    <property type="entry name" value="SLH_dom"/>
</dbReference>
<comment type="caution">
    <text evidence="9">The sequence shown here is derived from an EMBL/GenBank/DDBJ whole genome shotgun (WGS) entry which is preliminary data.</text>
</comment>
<dbReference type="InterPro" id="IPR036034">
    <property type="entry name" value="PDZ_sf"/>
</dbReference>
<dbReference type="Gene3D" id="3.90.226.10">
    <property type="entry name" value="2-enoyl-CoA Hydratase, Chain A, domain 1"/>
    <property type="match status" value="1"/>
</dbReference>
<accession>A0ABV1ETM0</accession>
<dbReference type="Pfam" id="PF00395">
    <property type="entry name" value="SLH"/>
    <property type="match status" value="2"/>
</dbReference>
<dbReference type="EMBL" id="JBBMFT010000013">
    <property type="protein sequence ID" value="MEQ2457404.1"/>
    <property type="molecule type" value="Genomic_DNA"/>
</dbReference>
<feature type="domain" description="SLH" evidence="8">
    <location>
        <begin position="499"/>
        <end position="562"/>
    </location>
</feature>
<protein>
    <submittedName>
        <fullName evidence="9">S41 family peptidase</fullName>
    </submittedName>
</protein>
<dbReference type="PANTHER" id="PTHR32060">
    <property type="entry name" value="TAIL-SPECIFIC PROTEASE"/>
    <property type="match status" value="1"/>
</dbReference>
<sequence length="639" mass="68706">MKYRRSARFIALPLALTLLLTPAAQALTLDQARELLTTYYVDGVSEQVLQQPTIQDMLEALGDPYTEYFTAEDYHAFTSSMEDTELVGIGVSSLVTDQGLLLQRIYPDTPAEEAGLLVGDLLTAVDGRSVVGVDADTGSQWLQGEEGTQVSVTYLRDGQEHTATLTRRAVTIPATYSELWDGNIGYIDCDAFGSETMSHFVEAMDGLTDAEHWIVDLRGNGGGDVNASMEAASCFTGPSVLAYLRDASGTYGAYGTNNDTRTVYPALVLTDGGTASASELFSAGIRDTNSGLVIGGRTYGKGVAQSVFDQVSNPDYFPDGDALKVTTYRFFALSGATTDTVGIIPHLLVDPAIAPEVATLLCATGSADGSTEGLLRIDFGWRWYVDLDTALAPEHREAFVTLLEALPVTARVLVGLGGKEQWMDTTVAELVEQYGLSEYESRGFSDSDESPYGRQIDLLATYGIVSGSGDGTFDPKGELTRAQLSTLLAQALNCNVPTGESLFSDVSMDAWYGPSVNAIARLGLVEGVGDGRFDPDAPVTHEQFITIMGRLAQYLSMYMDLSMQEMPETATSTVALMPYAEWSRDAAWLLALSQQGMVGNSLNLLWAPLDEIDPSAVTTREEAAVVTYTLFSYLGVLPV</sequence>
<keyword evidence="6" id="KW-0732">Signal</keyword>
<feature type="chain" id="PRO_5046317817" evidence="6">
    <location>
        <begin position="27"/>
        <end position="639"/>
    </location>
</feature>
<evidence type="ECO:0000256" key="4">
    <source>
        <dbReference type="ARBA" id="ARBA00022801"/>
    </source>
</evidence>
<evidence type="ECO:0000313" key="9">
    <source>
        <dbReference type="EMBL" id="MEQ2457404.1"/>
    </source>
</evidence>
<dbReference type="Pfam" id="PF03572">
    <property type="entry name" value="Peptidase_S41"/>
    <property type="match status" value="1"/>
</dbReference>
<gene>
    <name evidence="9" type="ORF">WMO45_12825</name>
</gene>
<feature type="signal peptide" evidence="6">
    <location>
        <begin position="1"/>
        <end position="26"/>
    </location>
</feature>
<dbReference type="InterPro" id="IPR005151">
    <property type="entry name" value="Tail-specific_protease"/>
</dbReference>
<evidence type="ECO:0000256" key="2">
    <source>
        <dbReference type="ARBA" id="ARBA00022670"/>
    </source>
</evidence>